<dbReference type="Proteomes" id="UP000076128">
    <property type="component" value="Chromosome"/>
</dbReference>
<dbReference type="InterPro" id="IPR013783">
    <property type="entry name" value="Ig-like_fold"/>
</dbReference>
<dbReference type="KEGG" id="daa:AKL17_3790"/>
<dbReference type="Gene3D" id="2.60.40.10">
    <property type="entry name" value="Immunoglobulins"/>
    <property type="match status" value="1"/>
</dbReference>
<feature type="domain" description="Heparinase II N-terminal" evidence="3">
    <location>
        <begin position="43"/>
        <end position="451"/>
    </location>
</feature>
<comment type="subcellular location">
    <subcellularLocation>
        <location evidence="1">Cell envelope</location>
    </subcellularLocation>
</comment>
<accession>A0A159Z6M1</accession>
<dbReference type="RefSeq" id="WP_066815796.1">
    <property type="nucleotide sequence ID" value="NZ_CP012661.1"/>
</dbReference>
<protein>
    <submittedName>
        <fullName evidence="4">Oligo alginate lyase</fullName>
    </submittedName>
</protein>
<keyword evidence="5" id="KW-1185">Reference proteome</keyword>
<dbReference type="InterPro" id="IPR012480">
    <property type="entry name" value="Hepar_II_III_C"/>
</dbReference>
<dbReference type="InterPro" id="IPR008929">
    <property type="entry name" value="Chondroitin_lyas"/>
</dbReference>
<dbReference type="GO" id="GO:0016829">
    <property type="term" value="F:lyase activity"/>
    <property type="evidence" value="ECO:0007669"/>
    <property type="project" value="UniProtKB-KW"/>
</dbReference>
<dbReference type="PANTHER" id="PTHR38045:SF1">
    <property type="entry name" value="HEPARINASE II_III-LIKE PROTEIN"/>
    <property type="match status" value="1"/>
</dbReference>
<name>A0A159Z6M1_9RHOB</name>
<dbReference type="GO" id="GO:0030313">
    <property type="term" value="C:cell envelope"/>
    <property type="evidence" value="ECO:0007669"/>
    <property type="project" value="UniProtKB-SubCell"/>
</dbReference>
<evidence type="ECO:0000313" key="4">
    <source>
        <dbReference type="EMBL" id="AMY71012.1"/>
    </source>
</evidence>
<reference evidence="4 5" key="1">
    <citation type="submission" date="2015-09" db="EMBL/GenBank/DDBJ databases">
        <title>Complete genome sequence of Defluviimonas alba cai42t isolated from an oilfield in Xinjiang.</title>
        <authorList>
            <person name="Geng S."/>
            <person name="Pan X."/>
            <person name="Wu X."/>
        </authorList>
    </citation>
    <scope>NUCLEOTIDE SEQUENCE [LARGE SCALE GENOMIC DNA]</scope>
    <source>
        <strain evidence="5">cai42</strain>
    </source>
</reference>
<evidence type="ECO:0000256" key="1">
    <source>
        <dbReference type="ARBA" id="ARBA00004196"/>
    </source>
</evidence>
<dbReference type="Gene3D" id="1.50.10.100">
    <property type="entry name" value="Chondroitin AC/alginate lyase"/>
    <property type="match status" value="1"/>
</dbReference>
<dbReference type="Pfam" id="PF16332">
    <property type="entry name" value="DUF4962"/>
    <property type="match status" value="1"/>
</dbReference>
<dbReference type="EMBL" id="CP012661">
    <property type="protein sequence ID" value="AMY71012.1"/>
    <property type="molecule type" value="Genomic_DNA"/>
</dbReference>
<dbReference type="PANTHER" id="PTHR38045">
    <property type="entry name" value="CHROMOSOME 1, WHOLE GENOME SHOTGUN SEQUENCE"/>
    <property type="match status" value="1"/>
</dbReference>
<dbReference type="OrthoDB" id="9772435at2"/>
<dbReference type="PIRSF" id="PIRSF034409">
    <property type="entry name" value="Oligosach_lyase"/>
    <property type="match status" value="1"/>
</dbReference>
<sequence length="787" mass="87961">MSGNSLPALDEPKTGGLTVRYAPAEAARIVENPPRFSWLPVIEDEATYVLRISADPAFPASGTRVFTRLPLNFFTPDAVLEPGKHHWSYAVCDPRTGAPVTGWSKTRSFHVAAGLPETPLPARDVRFKAATRAHPRLWLTPGRLAEFRASVAADPDHCTWARFYEASVLPWMDREIMAEPAGYPGHRRTASVWRQTYIDCQELLYAIRHMAIGGQVTGDQAMLDRAKQWLLSAAAWNPAGTTSRVYTDEWAFRVNLALAWGYDWLHDQLTEEERALVREALLVRTRETADHIIKNAKIHLFPFDSHAVRAVSAVLIPAAIALLDDEPEAEAWLHYSAEFLFTLYSPWGDEDGGWAEGPHYWMTGMAYLIDAANLLKGYCGLDLYRRPFFQKTGDFPLYTKAPDTRRATFGDDSSLGDLPSVKIGYNLRQFAGVTGNGAYQWYYDEIRRTNPGTETAFYNWGWWDFNFDEMLYRSDFPIIEGEAPAEGDCFRWFRGTGWVAIQHRMQDPGEHLQFVMKSSPFGSISHSHGDQNAFCLAAFGEDLVIQSGHYVAFNSTMHKHWRRETRSKNAILIDGKGQYSGDNKAQAMAAAGRIVTAEDRGDHVFIRGDATAAYKLLSPAVTSVLRDVYVVNNEYLVIVDDIGADEPVAIDWRLHANAPMALGDSSFRYIGERAGFYGQILWSEAGAPKLSQETGFPGVDPSEIAGLAVSTCLTASFPKAMRHQIATLIVPYPVAAPRRVFSFLDDQGYDCNLYFTDAQDRTFKVVIPKTFDVGSASTPSRAKRETV</sequence>
<feature type="domain" description="Heparinase II/III-like C-terminal" evidence="2">
    <location>
        <begin position="489"/>
        <end position="679"/>
    </location>
</feature>
<dbReference type="InterPro" id="IPR012364">
    <property type="entry name" value="Oligosacch_lyase"/>
</dbReference>
<dbReference type="InterPro" id="IPR032518">
    <property type="entry name" value="HepII_N"/>
</dbReference>
<dbReference type="Gene3D" id="2.70.98.70">
    <property type="match status" value="1"/>
</dbReference>
<gene>
    <name evidence="4" type="ORF">AKL17_3790</name>
</gene>
<dbReference type="STRING" id="1335048.AKL17_3790"/>
<evidence type="ECO:0000259" key="3">
    <source>
        <dbReference type="Pfam" id="PF16332"/>
    </source>
</evidence>
<dbReference type="AlphaFoldDB" id="A0A159Z6M1"/>
<keyword evidence="4" id="KW-0456">Lyase</keyword>
<proteinExistence type="predicted"/>
<dbReference type="SUPFAM" id="SSF48230">
    <property type="entry name" value="Chondroitin AC/alginate lyase"/>
    <property type="match status" value="1"/>
</dbReference>
<dbReference type="Pfam" id="PF07940">
    <property type="entry name" value="Hepar_II_III_C"/>
    <property type="match status" value="1"/>
</dbReference>
<evidence type="ECO:0000259" key="2">
    <source>
        <dbReference type="Pfam" id="PF07940"/>
    </source>
</evidence>
<evidence type="ECO:0000313" key="5">
    <source>
        <dbReference type="Proteomes" id="UP000076128"/>
    </source>
</evidence>
<dbReference type="PATRIC" id="fig|1335048.3.peg.3929"/>
<organism evidence="4 5">
    <name type="scientific">Frigidibacter mobilis</name>
    <dbReference type="NCBI Taxonomy" id="1335048"/>
    <lineage>
        <taxon>Bacteria</taxon>
        <taxon>Pseudomonadati</taxon>
        <taxon>Pseudomonadota</taxon>
        <taxon>Alphaproteobacteria</taxon>
        <taxon>Rhodobacterales</taxon>
        <taxon>Paracoccaceae</taxon>
        <taxon>Frigidibacter</taxon>
    </lineage>
</organism>